<comment type="caution">
    <text evidence="1">The sequence shown here is derived from an EMBL/GenBank/DDBJ whole genome shotgun (WGS) entry which is preliminary data.</text>
</comment>
<evidence type="ECO:0000313" key="2">
    <source>
        <dbReference type="Proteomes" id="UP001457282"/>
    </source>
</evidence>
<proteinExistence type="predicted"/>
<reference evidence="1 2" key="1">
    <citation type="journal article" date="2023" name="G3 (Bethesda)">
        <title>A chromosome-length genome assembly and annotation of blackberry (Rubus argutus, cv. 'Hillquist').</title>
        <authorList>
            <person name="Bruna T."/>
            <person name="Aryal R."/>
            <person name="Dudchenko O."/>
            <person name="Sargent D.J."/>
            <person name="Mead D."/>
            <person name="Buti M."/>
            <person name="Cavallini A."/>
            <person name="Hytonen T."/>
            <person name="Andres J."/>
            <person name="Pham M."/>
            <person name="Weisz D."/>
            <person name="Mascagni F."/>
            <person name="Usai G."/>
            <person name="Natali L."/>
            <person name="Bassil N."/>
            <person name="Fernandez G.E."/>
            <person name="Lomsadze A."/>
            <person name="Armour M."/>
            <person name="Olukolu B."/>
            <person name="Poorten T."/>
            <person name="Britton C."/>
            <person name="Davik J."/>
            <person name="Ashrafi H."/>
            <person name="Aiden E.L."/>
            <person name="Borodovsky M."/>
            <person name="Worthington M."/>
        </authorList>
    </citation>
    <scope>NUCLEOTIDE SEQUENCE [LARGE SCALE GENOMIC DNA]</scope>
    <source>
        <strain evidence="1">PI 553951</strain>
    </source>
</reference>
<dbReference type="AlphaFoldDB" id="A0AAW1VJU8"/>
<keyword evidence="2" id="KW-1185">Reference proteome</keyword>
<name>A0AAW1VJU8_RUBAR</name>
<dbReference type="Proteomes" id="UP001457282">
    <property type="component" value="Unassembled WGS sequence"/>
</dbReference>
<accession>A0AAW1VJU8</accession>
<organism evidence="1 2">
    <name type="scientific">Rubus argutus</name>
    <name type="common">Southern blackberry</name>
    <dbReference type="NCBI Taxonomy" id="59490"/>
    <lineage>
        <taxon>Eukaryota</taxon>
        <taxon>Viridiplantae</taxon>
        <taxon>Streptophyta</taxon>
        <taxon>Embryophyta</taxon>
        <taxon>Tracheophyta</taxon>
        <taxon>Spermatophyta</taxon>
        <taxon>Magnoliopsida</taxon>
        <taxon>eudicotyledons</taxon>
        <taxon>Gunneridae</taxon>
        <taxon>Pentapetalae</taxon>
        <taxon>rosids</taxon>
        <taxon>fabids</taxon>
        <taxon>Rosales</taxon>
        <taxon>Rosaceae</taxon>
        <taxon>Rosoideae</taxon>
        <taxon>Rosoideae incertae sedis</taxon>
        <taxon>Rubus</taxon>
    </lineage>
</organism>
<protein>
    <submittedName>
        <fullName evidence="1">Uncharacterized protein</fullName>
    </submittedName>
</protein>
<dbReference type="EMBL" id="JBEDUW010000232">
    <property type="protein sequence ID" value="KAK9903172.1"/>
    <property type="molecule type" value="Genomic_DNA"/>
</dbReference>
<sequence length="124" mass="13240">MGVRPSAICQIVGGQVPLGACRYRPRQWGTGTGSGDVSGMAEGRLVVGTPGLVLSVQLGTARALVVNWGCVAVVLGSVQYRAWSPVIMSYFRPRNGAVPGYRYEMVATLFLTNNEIFLAPCCIF</sequence>
<gene>
    <name evidence="1" type="ORF">M0R45_001183</name>
</gene>
<evidence type="ECO:0000313" key="1">
    <source>
        <dbReference type="EMBL" id="KAK9903172.1"/>
    </source>
</evidence>